<dbReference type="OrthoDB" id="797132at2"/>
<dbReference type="RefSeq" id="WP_096894422.1">
    <property type="nucleotide sequence ID" value="NZ_BAOS01000017.1"/>
</dbReference>
<gene>
    <name evidence="1" type="ORF">SCALIN_C17_0061</name>
</gene>
<proteinExistence type="predicted"/>
<dbReference type="Proteomes" id="UP000218542">
    <property type="component" value="Unassembled WGS sequence"/>
</dbReference>
<evidence type="ECO:0000313" key="1">
    <source>
        <dbReference type="EMBL" id="GAX61028.1"/>
    </source>
</evidence>
<evidence type="ECO:0000313" key="2">
    <source>
        <dbReference type="Proteomes" id="UP000218542"/>
    </source>
</evidence>
<protein>
    <submittedName>
        <fullName evidence="1">ABC-type nitrate/sulfonate/bicarbonate transport system, ATPase component</fullName>
    </submittedName>
</protein>
<dbReference type="AlphaFoldDB" id="A0A286TYU5"/>
<keyword evidence="2" id="KW-1185">Reference proteome</keyword>
<reference evidence="1 2" key="1">
    <citation type="journal article" date="2017" name="Environ. Microbiol. Rep.">
        <title>Genetic diversity of marine anaerobic ammonium-oxidizing bacteria as revealed by genomic and proteomic analyses of 'Candidatus Scalindua japonica'.</title>
        <authorList>
            <person name="Oshiki M."/>
            <person name="Mizuto K."/>
            <person name="Kimura Z."/>
            <person name="Kindaichi T."/>
            <person name="Satoh H."/>
            <person name="Okabe S."/>
        </authorList>
    </citation>
    <scope>NUCLEOTIDE SEQUENCE [LARGE SCALE GENOMIC DNA]</scope>
    <source>
        <strain evidence="2">husup-a2</strain>
    </source>
</reference>
<comment type="caution">
    <text evidence="1">The sequence shown here is derived from an EMBL/GenBank/DDBJ whole genome shotgun (WGS) entry which is preliminary data.</text>
</comment>
<accession>A0A286TYU5</accession>
<sequence>MLIDPYVEDLKFEDKDVSFQFVPTSEHIWVSIYNKTENSIYFDADKAEYIGPSGESNNILFGWRYSFEMWNYISNNRYINPIRVGPKSISEGNIWINIWPGPGGDFGDGWTSVTGQEIDYLDHGMLPEYSYEGDGKVLKDSTFFLILPIQFDSYLKNYEFIFMIKNVEIENESVPEG</sequence>
<name>A0A286TYU5_9BACT</name>
<organism evidence="1 2">
    <name type="scientific">Candidatus Scalindua japonica</name>
    <dbReference type="NCBI Taxonomy" id="1284222"/>
    <lineage>
        <taxon>Bacteria</taxon>
        <taxon>Pseudomonadati</taxon>
        <taxon>Planctomycetota</taxon>
        <taxon>Candidatus Brocadiia</taxon>
        <taxon>Candidatus Brocadiales</taxon>
        <taxon>Candidatus Scalinduaceae</taxon>
        <taxon>Candidatus Scalindua</taxon>
    </lineage>
</organism>
<dbReference type="EMBL" id="BAOS01000017">
    <property type="protein sequence ID" value="GAX61028.1"/>
    <property type="molecule type" value="Genomic_DNA"/>
</dbReference>